<dbReference type="Gene3D" id="3.40.250.10">
    <property type="entry name" value="Rhodanese-like domain"/>
    <property type="match status" value="1"/>
</dbReference>
<dbReference type="InterPro" id="IPR036873">
    <property type="entry name" value="Rhodanese-like_dom_sf"/>
</dbReference>
<proteinExistence type="predicted"/>
<dbReference type="HOGENOM" id="CLU_1552022_0_0_11"/>
<feature type="domain" description="Rhodanese" evidence="2">
    <location>
        <begin position="89"/>
        <end position="171"/>
    </location>
</feature>
<dbReference type="eggNOG" id="COG0607">
    <property type="taxonomic scope" value="Bacteria"/>
</dbReference>
<feature type="compositionally biased region" description="Basic residues" evidence="1">
    <location>
        <begin position="25"/>
        <end position="46"/>
    </location>
</feature>
<dbReference type="SMART" id="SM00450">
    <property type="entry name" value="RHOD"/>
    <property type="match status" value="1"/>
</dbReference>
<gene>
    <name evidence="3" type="ORF">HMPREF0059_01785</name>
</gene>
<dbReference type="InterPro" id="IPR001763">
    <property type="entry name" value="Rhodanese-like_dom"/>
</dbReference>
<dbReference type="PANTHER" id="PTHR43031">
    <property type="entry name" value="FAD-DEPENDENT OXIDOREDUCTASE"/>
    <property type="match status" value="1"/>
</dbReference>
<dbReference type="Proteomes" id="UP000004668">
    <property type="component" value="Unassembled WGS sequence"/>
</dbReference>
<organism evidence="3 4">
    <name type="scientific">Actinomyces viscosus C505</name>
    <dbReference type="NCBI Taxonomy" id="562973"/>
    <lineage>
        <taxon>Bacteria</taxon>
        <taxon>Bacillati</taxon>
        <taxon>Actinomycetota</taxon>
        <taxon>Actinomycetes</taxon>
        <taxon>Actinomycetales</taxon>
        <taxon>Actinomycetaceae</taxon>
        <taxon>Actinomyces</taxon>
    </lineage>
</organism>
<reference evidence="3 4" key="2">
    <citation type="submission" date="2011-10" db="EMBL/GenBank/DDBJ databases">
        <title>The Genome Sequence of Actinomyces viscosus C505.</title>
        <authorList>
            <consortium name="The Broad Institute Genome Sequencing Platform"/>
            <consortium name="The Broad Institute Genome Sequencing Center for Infectious Disease"/>
            <person name="Earl A."/>
            <person name="Ward D."/>
            <person name="Feldgarden M."/>
            <person name="Gevers D."/>
            <person name="Sibley C.D."/>
            <person name="Field T.R."/>
            <person name="Grinwis M."/>
            <person name="Eshaghurshan C.S."/>
            <person name="Surette M.G."/>
            <person name="Young S.K."/>
            <person name="Zeng Q."/>
            <person name="Gargeya S."/>
            <person name="Fitzgerald M."/>
            <person name="Haas B."/>
            <person name="Abouelleil A."/>
            <person name="Alvarado L."/>
            <person name="Arachchi H.M."/>
            <person name="Berlin A."/>
            <person name="Brown A."/>
            <person name="Chapman S.B."/>
            <person name="Chen Z."/>
            <person name="Dunbar C."/>
            <person name="Freedman E."/>
            <person name="Gearin G."/>
            <person name="Goldberg J."/>
            <person name="Griggs A."/>
            <person name="Gujja S."/>
            <person name="Heiman D."/>
            <person name="Howarth C."/>
            <person name="Larson L."/>
            <person name="Lui A."/>
            <person name="MacDonald P.J.P."/>
            <person name="Montmayeur A."/>
            <person name="Murphy C."/>
            <person name="Neiman D."/>
            <person name="Pearson M."/>
            <person name="Priest M."/>
            <person name="Roberts A."/>
            <person name="Saif S."/>
            <person name="Shea T."/>
            <person name="Shenoy N."/>
            <person name="Sisk P."/>
            <person name="Stolte C."/>
            <person name="Sykes S."/>
            <person name="Wortman J."/>
            <person name="Nusbaum C."/>
            <person name="Birren B."/>
        </authorList>
    </citation>
    <scope>NUCLEOTIDE SEQUENCE [LARGE SCALE GENOMIC DNA]</scope>
    <source>
        <strain evidence="3 4">C505</strain>
    </source>
</reference>
<evidence type="ECO:0000256" key="1">
    <source>
        <dbReference type="SAM" id="MobiDB-lite"/>
    </source>
</evidence>
<dbReference type="CDD" id="cd00158">
    <property type="entry name" value="RHOD"/>
    <property type="match status" value="1"/>
</dbReference>
<name>F2UZB2_ACTVI</name>
<dbReference type="GO" id="GO:0016853">
    <property type="term" value="F:isomerase activity"/>
    <property type="evidence" value="ECO:0007669"/>
    <property type="project" value="UniProtKB-KW"/>
</dbReference>
<evidence type="ECO:0000313" key="4">
    <source>
        <dbReference type="Proteomes" id="UP000004668"/>
    </source>
</evidence>
<dbReference type="PROSITE" id="PS50206">
    <property type="entry name" value="RHODANESE_3"/>
    <property type="match status" value="1"/>
</dbReference>
<sequence>MGHRLLRPVGSGAGQEAGPRDRPSRPGRRGGPRRARRLHPGPHHPLPRSASLARPETSRILCRVSDSYPVEEDIVKEINVDELRRRLEAGEDLVVLDVREPDEVARTAIPGSVNIPLGEVADRMGELDASRPTAVICAGGVRSAKAVKALTAAGYTGELLNVSGGMKAWLGQ</sequence>
<evidence type="ECO:0000313" key="3">
    <source>
        <dbReference type="EMBL" id="EGE37516.1"/>
    </source>
</evidence>
<feature type="region of interest" description="Disordered" evidence="1">
    <location>
        <begin position="1"/>
        <end position="54"/>
    </location>
</feature>
<protein>
    <submittedName>
        <fullName evidence="3">Glucose-6-phosphate isomerase</fullName>
    </submittedName>
</protein>
<reference evidence="4" key="1">
    <citation type="submission" date="2010-02" db="EMBL/GenBank/DDBJ databases">
        <title>The Genome Sequence of Prevotella oris strain C735.</title>
        <authorList>
            <consortium name="The Broad Institute Genome Sequencing Platform"/>
            <person name="Ward D."/>
            <person name="Feldgarden M."/>
            <person name="Earl A."/>
            <person name="Young S.K."/>
            <person name="Zeng Q."/>
            <person name="Koehrsen M."/>
            <person name="Alvarado L."/>
            <person name="Berlin A."/>
            <person name="Bochicchio J."/>
            <person name="Borenstein D."/>
            <person name="Chapman S.B."/>
            <person name="Chen Z."/>
            <person name="Engels R."/>
            <person name="Freedman E."/>
            <person name="Gellesch M."/>
            <person name="Goldberg J."/>
            <person name="Griggs A."/>
            <person name="Gujja S."/>
            <person name="Heilman E."/>
            <person name="Heiman D."/>
            <person name="Hepburn T."/>
            <person name="Howarth C."/>
            <person name="Jen D."/>
            <person name="Larson L."/>
            <person name="Mehta T."/>
            <person name="Park D."/>
            <person name="Pearson M."/>
            <person name="Roberts A."/>
            <person name="Saif S."/>
            <person name="Shea T."/>
            <person name="Shenoy N."/>
            <person name="Sisk P."/>
            <person name="Stolte C."/>
            <person name="Sykes S."/>
            <person name="Thomson T."/>
            <person name="Walk T."/>
            <person name="White J."/>
            <person name="Yandava C."/>
            <person name="Sibley C.D."/>
            <person name="Field T.R."/>
            <person name="Grinwis M."/>
            <person name="Eshaghurshan C.S."/>
            <person name="Surette M.G."/>
            <person name="Haas B."/>
            <person name="Nusbaum C."/>
            <person name="Birren B."/>
        </authorList>
    </citation>
    <scope>NUCLEOTIDE SEQUENCE [LARGE SCALE GENOMIC DNA]</scope>
    <source>
        <strain evidence="4">C505</strain>
    </source>
</reference>
<dbReference type="Pfam" id="PF00581">
    <property type="entry name" value="Rhodanese"/>
    <property type="match status" value="1"/>
</dbReference>
<comment type="caution">
    <text evidence="3">The sequence shown here is derived from an EMBL/GenBank/DDBJ whole genome shotgun (WGS) entry which is preliminary data.</text>
</comment>
<dbReference type="EMBL" id="ACRE02000006">
    <property type="protein sequence ID" value="EGE37516.1"/>
    <property type="molecule type" value="Genomic_DNA"/>
</dbReference>
<dbReference type="SUPFAM" id="SSF52821">
    <property type="entry name" value="Rhodanese/Cell cycle control phosphatase"/>
    <property type="match status" value="1"/>
</dbReference>
<keyword evidence="3" id="KW-0413">Isomerase</keyword>
<dbReference type="InterPro" id="IPR050229">
    <property type="entry name" value="GlpE_sulfurtransferase"/>
</dbReference>
<dbReference type="AlphaFoldDB" id="F2UZB2"/>
<accession>F2UZB2</accession>
<dbReference type="PANTHER" id="PTHR43031:SF1">
    <property type="entry name" value="PYRIDINE NUCLEOTIDE-DISULPHIDE OXIDOREDUCTASE"/>
    <property type="match status" value="1"/>
</dbReference>
<evidence type="ECO:0000259" key="2">
    <source>
        <dbReference type="PROSITE" id="PS50206"/>
    </source>
</evidence>